<evidence type="ECO:0000256" key="2">
    <source>
        <dbReference type="ARBA" id="ARBA00022801"/>
    </source>
</evidence>
<dbReference type="Gene3D" id="2.40.70.10">
    <property type="entry name" value="Acid Proteases"/>
    <property type="match status" value="1"/>
</dbReference>
<accession>A0ABC8UKF4</accession>
<sequence>IHSVSDGRFSYCLPVLNQYIRPVPRIPMTYLRFGADIPEQRGLARTPLKHINNRGQYFLDLRGISLNGRRLNIDAAVFALGRNGSTGGCIIDNGTTYSRLIRPAYEILKRELENHFSRFKNLSRYRSQRGANLCYERKKPEGFQNLPSITFHFQGLNADLLVRPWGVFQVVDKYHSSTHREYFCLAMIPGDIKSVIGAHQQANQRFVYDTKNNQMLFKSEVCSRNA</sequence>
<evidence type="ECO:0000313" key="5">
    <source>
        <dbReference type="Proteomes" id="UP001642360"/>
    </source>
</evidence>
<proteinExistence type="predicted"/>
<evidence type="ECO:0000313" key="4">
    <source>
        <dbReference type="EMBL" id="CAK9181454.1"/>
    </source>
</evidence>
<dbReference type="GO" id="GO:0008233">
    <property type="term" value="F:peptidase activity"/>
    <property type="evidence" value="ECO:0007669"/>
    <property type="project" value="UniProtKB-KW"/>
</dbReference>
<gene>
    <name evidence="4" type="ORF">ILEXP_LOCUS51517</name>
</gene>
<dbReference type="PANTHER" id="PTHR47967">
    <property type="entry name" value="OS07G0603500 PROTEIN-RELATED"/>
    <property type="match status" value="1"/>
</dbReference>
<dbReference type="EMBL" id="CAUOFW020008056">
    <property type="protein sequence ID" value="CAK9181454.1"/>
    <property type="molecule type" value="Genomic_DNA"/>
</dbReference>
<dbReference type="InterPro" id="IPR032799">
    <property type="entry name" value="TAXi_C"/>
</dbReference>
<evidence type="ECO:0000256" key="1">
    <source>
        <dbReference type="ARBA" id="ARBA00022670"/>
    </source>
</evidence>
<dbReference type="InterPro" id="IPR051708">
    <property type="entry name" value="Plant_Aspart_Prot_A1"/>
</dbReference>
<feature type="domain" description="Peptidase A1" evidence="3">
    <location>
        <begin position="1"/>
        <end position="218"/>
    </location>
</feature>
<dbReference type="GO" id="GO:0006508">
    <property type="term" value="P:proteolysis"/>
    <property type="evidence" value="ECO:0007669"/>
    <property type="project" value="UniProtKB-KW"/>
</dbReference>
<organism evidence="4 5">
    <name type="scientific">Ilex paraguariensis</name>
    <name type="common">yerba mate</name>
    <dbReference type="NCBI Taxonomy" id="185542"/>
    <lineage>
        <taxon>Eukaryota</taxon>
        <taxon>Viridiplantae</taxon>
        <taxon>Streptophyta</taxon>
        <taxon>Embryophyta</taxon>
        <taxon>Tracheophyta</taxon>
        <taxon>Spermatophyta</taxon>
        <taxon>Magnoliopsida</taxon>
        <taxon>eudicotyledons</taxon>
        <taxon>Gunneridae</taxon>
        <taxon>Pentapetalae</taxon>
        <taxon>asterids</taxon>
        <taxon>campanulids</taxon>
        <taxon>Aquifoliales</taxon>
        <taxon>Aquifoliaceae</taxon>
        <taxon>Ilex</taxon>
    </lineage>
</organism>
<feature type="non-terminal residue" evidence="4">
    <location>
        <position position="1"/>
    </location>
</feature>
<dbReference type="SUPFAM" id="SSF50630">
    <property type="entry name" value="Acid proteases"/>
    <property type="match status" value="1"/>
</dbReference>
<dbReference type="PROSITE" id="PS51767">
    <property type="entry name" value="PEPTIDASE_A1"/>
    <property type="match status" value="1"/>
</dbReference>
<dbReference type="InterPro" id="IPR021109">
    <property type="entry name" value="Peptidase_aspartic_dom_sf"/>
</dbReference>
<dbReference type="AlphaFoldDB" id="A0ABC8UKF4"/>
<dbReference type="Proteomes" id="UP001642360">
    <property type="component" value="Unassembled WGS sequence"/>
</dbReference>
<evidence type="ECO:0000259" key="3">
    <source>
        <dbReference type="PROSITE" id="PS51767"/>
    </source>
</evidence>
<keyword evidence="1" id="KW-0645">Protease</keyword>
<protein>
    <recommendedName>
        <fullName evidence="3">Peptidase A1 domain-containing protein</fullName>
    </recommendedName>
</protein>
<keyword evidence="5" id="KW-1185">Reference proteome</keyword>
<keyword evidence="2" id="KW-0378">Hydrolase</keyword>
<name>A0ABC8UKF4_9AQUA</name>
<comment type="caution">
    <text evidence="4">The sequence shown here is derived from an EMBL/GenBank/DDBJ whole genome shotgun (WGS) entry which is preliminary data.</text>
</comment>
<dbReference type="InterPro" id="IPR033121">
    <property type="entry name" value="PEPTIDASE_A1"/>
</dbReference>
<dbReference type="PANTHER" id="PTHR47967:SF123">
    <property type="entry name" value="ASPARTIC PROTEINASE NEPENTHESIN-1-LIKE"/>
    <property type="match status" value="1"/>
</dbReference>
<dbReference type="Pfam" id="PF14541">
    <property type="entry name" value="TAXi_C"/>
    <property type="match status" value="1"/>
</dbReference>
<reference evidence="4 5" key="1">
    <citation type="submission" date="2024-02" db="EMBL/GenBank/DDBJ databases">
        <authorList>
            <person name="Vignale AGUSTIN F."/>
            <person name="Sosa J E."/>
            <person name="Modenutti C."/>
        </authorList>
    </citation>
    <scope>NUCLEOTIDE SEQUENCE [LARGE SCALE GENOMIC DNA]</scope>
</reference>